<evidence type="ECO:0000256" key="1">
    <source>
        <dbReference type="SAM" id="MobiDB-lite"/>
    </source>
</evidence>
<protein>
    <submittedName>
        <fullName evidence="2">Uncharacterized protein</fullName>
    </submittedName>
</protein>
<accession>A0A8W8N927</accession>
<name>A0A8W8N927_MAGGI</name>
<feature type="region of interest" description="Disordered" evidence="1">
    <location>
        <begin position="188"/>
        <end position="230"/>
    </location>
</feature>
<proteinExistence type="predicted"/>
<dbReference type="Proteomes" id="UP000005408">
    <property type="component" value="Unassembled WGS sequence"/>
</dbReference>
<feature type="compositionally biased region" description="Basic and acidic residues" evidence="1">
    <location>
        <begin position="189"/>
        <end position="198"/>
    </location>
</feature>
<evidence type="ECO:0000313" key="3">
    <source>
        <dbReference type="Proteomes" id="UP000005408"/>
    </source>
</evidence>
<dbReference type="EnsemblMetazoa" id="G514.1">
    <property type="protein sequence ID" value="G514.1:cds"/>
    <property type="gene ID" value="G514"/>
</dbReference>
<organism evidence="2 3">
    <name type="scientific">Magallana gigas</name>
    <name type="common">Pacific oyster</name>
    <name type="synonym">Crassostrea gigas</name>
    <dbReference type="NCBI Taxonomy" id="29159"/>
    <lineage>
        <taxon>Eukaryota</taxon>
        <taxon>Metazoa</taxon>
        <taxon>Spiralia</taxon>
        <taxon>Lophotrochozoa</taxon>
        <taxon>Mollusca</taxon>
        <taxon>Bivalvia</taxon>
        <taxon>Autobranchia</taxon>
        <taxon>Pteriomorphia</taxon>
        <taxon>Ostreida</taxon>
        <taxon>Ostreoidea</taxon>
        <taxon>Ostreidae</taxon>
        <taxon>Magallana</taxon>
    </lineage>
</organism>
<reference evidence="2" key="1">
    <citation type="submission" date="2022-08" db="UniProtKB">
        <authorList>
            <consortium name="EnsemblMetazoa"/>
        </authorList>
    </citation>
    <scope>IDENTIFICATION</scope>
    <source>
        <strain evidence="2">05x7-T-G4-1.051#20</strain>
    </source>
</reference>
<dbReference type="AlphaFoldDB" id="A0A8W8N927"/>
<sequence>MDSGYKTQQFTCPCQCGEHPSGIYSDTSIGSPEVWHGNVDAMMDISIKFVKEKACASDGDGKEAETVDLKTDREQIIAQSIVSSFYQKRINPDYTNHMIPSIGILKDKIVVYFYDCINDVLLESSEMPYLTAQGDLVKTTIVALWLVLNFKYFCSGITKGMTESGSKSGFVQIVQEKLKYYDEVTSPCEPRDAMKEEPWTWGPPSEQDEPAEKLEDVNNLGPLKIHNYSS</sequence>
<evidence type="ECO:0000313" key="2">
    <source>
        <dbReference type="EnsemblMetazoa" id="G514.1:cds"/>
    </source>
</evidence>
<keyword evidence="3" id="KW-1185">Reference proteome</keyword>